<evidence type="ECO:0000256" key="6">
    <source>
        <dbReference type="SAM" id="MobiDB-lite"/>
    </source>
</evidence>
<dbReference type="GO" id="GO:0051301">
    <property type="term" value="P:cell division"/>
    <property type="evidence" value="ECO:0007669"/>
    <property type="project" value="UniProtKB-KW"/>
</dbReference>
<dbReference type="InterPro" id="IPR001182">
    <property type="entry name" value="FtsW/RodA"/>
</dbReference>
<keyword evidence="4" id="KW-1133">Transmembrane helix</keyword>
<feature type="compositionally biased region" description="Basic and acidic residues" evidence="6">
    <location>
        <begin position="37"/>
        <end position="52"/>
    </location>
</feature>
<evidence type="ECO:0000256" key="2">
    <source>
        <dbReference type="ARBA" id="ARBA00022692"/>
    </source>
</evidence>
<evidence type="ECO:0000313" key="7">
    <source>
        <dbReference type="EMBL" id="EPN60543.1"/>
    </source>
</evidence>
<keyword evidence="2" id="KW-0812">Transmembrane</keyword>
<dbReference type="AlphaFoldDB" id="A0A656JY74"/>
<name>A0A656JY74_PSESF</name>
<dbReference type="Proteomes" id="UP000018849">
    <property type="component" value="Unassembled WGS sequence"/>
</dbReference>
<dbReference type="GO" id="GO:0008360">
    <property type="term" value="P:regulation of cell shape"/>
    <property type="evidence" value="ECO:0007669"/>
    <property type="project" value="UniProtKB-KW"/>
</dbReference>
<organism evidence="7 8">
    <name type="scientific">Pseudomonas syringae pv. actinidiae ICMP 19096</name>
    <dbReference type="NCBI Taxonomy" id="1194405"/>
    <lineage>
        <taxon>Bacteria</taxon>
        <taxon>Pseudomonadati</taxon>
        <taxon>Pseudomonadota</taxon>
        <taxon>Gammaproteobacteria</taxon>
        <taxon>Pseudomonadales</taxon>
        <taxon>Pseudomonadaceae</taxon>
        <taxon>Pseudomonas</taxon>
        <taxon>Pseudomonas syringae</taxon>
    </lineage>
</organism>
<dbReference type="EMBL" id="AOKF01001331">
    <property type="protein sequence ID" value="EPN60543.1"/>
    <property type="molecule type" value="Genomic_DNA"/>
</dbReference>
<keyword evidence="7" id="KW-0132">Cell division</keyword>
<proteinExistence type="predicted"/>
<evidence type="ECO:0000256" key="1">
    <source>
        <dbReference type="ARBA" id="ARBA00004141"/>
    </source>
</evidence>
<keyword evidence="5" id="KW-0472">Membrane</keyword>
<feature type="region of interest" description="Disordered" evidence="6">
    <location>
        <begin position="33"/>
        <end position="52"/>
    </location>
</feature>
<accession>A0A656JY74</accession>
<sequence length="52" mass="5795">MPFLSYGGSSLVICCASLGLLLRIEWESRNNMGSEEAEFKESDFAEETPHGR</sequence>
<gene>
    <name evidence="7" type="ORF">A245_15772</name>
</gene>
<reference evidence="7 8" key="1">
    <citation type="journal article" date="2013" name="PLoS Pathog.">
        <title>Genomic analysis of the Kiwifruit pathogen Pseudomonas syringae pv. actinidiae provides insight into the origins of an emergent plant disease.</title>
        <authorList>
            <person name="McCann H.C."/>
            <person name="Rikkerink E.H."/>
            <person name="Bertels F."/>
            <person name="Fiers M."/>
            <person name="Lu A."/>
            <person name="Rees-George J."/>
            <person name="Andersen M.T."/>
            <person name="Gleave A.P."/>
            <person name="Haubold B."/>
            <person name="Wohlers M.W."/>
            <person name="Guttman D.S."/>
            <person name="Wang P.W."/>
            <person name="Straub C."/>
            <person name="Vanneste J.L."/>
            <person name="Rainey P.B."/>
            <person name="Templeton M.D."/>
        </authorList>
    </citation>
    <scope>NUCLEOTIDE SEQUENCE [LARGE SCALE GENOMIC DNA]</scope>
    <source>
        <strain evidence="7 8">ICMP 19096</strain>
    </source>
</reference>
<evidence type="ECO:0000313" key="8">
    <source>
        <dbReference type="Proteomes" id="UP000018849"/>
    </source>
</evidence>
<evidence type="ECO:0000256" key="5">
    <source>
        <dbReference type="ARBA" id="ARBA00023136"/>
    </source>
</evidence>
<dbReference type="Pfam" id="PF01098">
    <property type="entry name" value="FTSW_RODA_SPOVE"/>
    <property type="match status" value="1"/>
</dbReference>
<dbReference type="GO" id="GO:0016020">
    <property type="term" value="C:membrane"/>
    <property type="evidence" value="ECO:0007669"/>
    <property type="project" value="UniProtKB-SubCell"/>
</dbReference>
<comment type="caution">
    <text evidence="7">The sequence shown here is derived from an EMBL/GenBank/DDBJ whole genome shotgun (WGS) entry which is preliminary data.</text>
</comment>
<protein>
    <submittedName>
        <fullName evidence="7">Cell division protein FtsW</fullName>
    </submittedName>
</protein>
<keyword evidence="7" id="KW-0131">Cell cycle</keyword>
<evidence type="ECO:0000256" key="4">
    <source>
        <dbReference type="ARBA" id="ARBA00022989"/>
    </source>
</evidence>
<comment type="subcellular location">
    <subcellularLocation>
        <location evidence="1">Membrane</location>
        <topology evidence="1">Multi-pass membrane protein</topology>
    </subcellularLocation>
</comment>
<keyword evidence="3" id="KW-0133">Cell shape</keyword>
<evidence type="ECO:0000256" key="3">
    <source>
        <dbReference type="ARBA" id="ARBA00022960"/>
    </source>
</evidence>